<dbReference type="Proteomes" id="UP000800041">
    <property type="component" value="Unassembled WGS sequence"/>
</dbReference>
<keyword evidence="2" id="KW-1185">Reference proteome</keyword>
<proteinExistence type="predicted"/>
<accession>A0A6G1GY35</accession>
<dbReference type="EMBL" id="ML977161">
    <property type="protein sequence ID" value="KAF1985680.1"/>
    <property type="molecule type" value="Genomic_DNA"/>
</dbReference>
<evidence type="ECO:0000313" key="2">
    <source>
        <dbReference type="Proteomes" id="UP000800041"/>
    </source>
</evidence>
<sequence>MWLRDSMILSMLSGFSISGARDAGAVAFNTCVSSVLDDSGASDVSNVFTVVGVVDGVIASGGEEFTVSGV</sequence>
<reference evidence="1" key="1">
    <citation type="journal article" date="2020" name="Stud. Mycol.">
        <title>101 Dothideomycetes genomes: a test case for predicting lifestyles and emergence of pathogens.</title>
        <authorList>
            <person name="Haridas S."/>
            <person name="Albert R."/>
            <person name="Binder M."/>
            <person name="Bloem J."/>
            <person name="Labutti K."/>
            <person name="Salamov A."/>
            <person name="Andreopoulos B."/>
            <person name="Baker S."/>
            <person name="Barry K."/>
            <person name="Bills G."/>
            <person name="Bluhm B."/>
            <person name="Cannon C."/>
            <person name="Castanera R."/>
            <person name="Culley D."/>
            <person name="Daum C."/>
            <person name="Ezra D."/>
            <person name="Gonzalez J."/>
            <person name="Henrissat B."/>
            <person name="Kuo A."/>
            <person name="Liang C."/>
            <person name="Lipzen A."/>
            <person name="Lutzoni F."/>
            <person name="Magnuson J."/>
            <person name="Mondo S."/>
            <person name="Nolan M."/>
            <person name="Ohm R."/>
            <person name="Pangilinan J."/>
            <person name="Park H.-J."/>
            <person name="Ramirez L."/>
            <person name="Alfaro M."/>
            <person name="Sun H."/>
            <person name="Tritt A."/>
            <person name="Yoshinaga Y."/>
            <person name="Zwiers L.-H."/>
            <person name="Turgeon B."/>
            <person name="Goodwin S."/>
            <person name="Spatafora J."/>
            <person name="Crous P."/>
            <person name="Grigoriev I."/>
        </authorList>
    </citation>
    <scope>NUCLEOTIDE SEQUENCE</scope>
    <source>
        <strain evidence="1">CBS 113979</strain>
    </source>
</reference>
<gene>
    <name evidence="1" type="ORF">K402DRAFT_394657</name>
</gene>
<dbReference type="AlphaFoldDB" id="A0A6G1GY35"/>
<evidence type="ECO:0000313" key="1">
    <source>
        <dbReference type="EMBL" id="KAF1985680.1"/>
    </source>
</evidence>
<protein>
    <submittedName>
        <fullName evidence="1">Uncharacterized protein</fullName>
    </submittedName>
</protein>
<name>A0A6G1GY35_9PEZI</name>
<organism evidence="1 2">
    <name type="scientific">Aulographum hederae CBS 113979</name>
    <dbReference type="NCBI Taxonomy" id="1176131"/>
    <lineage>
        <taxon>Eukaryota</taxon>
        <taxon>Fungi</taxon>
        <taxon>Dikarya</taxon>
        <taxon>Ascomycota</taxon>
        <taxon>Pezizomycotina</taxon>
        <taxon>Dothideomycetes</taxon>
        <taxon>Pleosporomycetidae</taxon>
        <taxon>Aulographales</taxon>
        <taxon>Aulographaceae</taxon>
    </lineage>
</organism>